<dbReference type="AlphaFoldDB" id="A0A2V3DME1"/>
<dbReference type="InterPro" id="IPR043519">
    <property type="entry name" value="NT_sf"/>
</dbReference>
<proteinExistence type="predicted"/>
<name>A0A2V3DME1_9MICC</name>
<comment type="caution">
    <text evidence="2">The sequence shown here is derived from an EMBL/GenBank/DDBJ whole genome shotgun (WGS) entry which is preliminary data.</text>
</comment>
<evidence type="ECO:0000256" key="1">
    <source>
        <dbReference type="ARBA" id="ARBA00023118"/>
    </source>
</evidence>
<protein>
    <submittedName>
        <fullName evidence="2">Nucleotidyltransferase</fullName>
    </submittedName>
</protein>
<dbReference type="EMBL" id="QHLZ01000019">
    <property type="protein sequence ID" value="PXA63937.1"/>
    <property type="molecule type" value="Genomic_DNA"/>
</dbReference>
<keyword evidence="2" id="KW-0808">Transferase</keyword>
<dbReference type="InterPro" id="IPR006116">
    <property type="entry name" value="NT_2-5OAS_ClassI-CCAase"/>
</dbReference>
<dbReference type="Gene3D" id="3.30.460.10">
    <property type="entry name" value="Beta Polymerase, domain 2"/>
    <property type="match status" value="1"/>
</dbReference>
<dbReference type="GO" id="GO:0016779">
    <property type="term" value="F:nucleotidyltransferase activity"/>
    <property type="evidence" value="ECO:0007669"/>
    <property type="project" value="InterPro"/>
</dbReference>
<organism evidence="2 3">
    <name type="scientific">Arthrobacter psychrochitiniphilus</name>
    <dbReference type="NCBI Taxonomy" id="291045"/>
    <lineage>
        <taxon>Bacteria</taxon>
        <taxon>Bacillati</taxon>
        <taxon>Actinomycetota</taxon>
        <taxon>Actinomycetes</taxon>
        <taxon>Micrococcales</taxon>
        <taxon>Micrococcaceae</taxon>
        <taxon>Arthrobacter</taxon>
    </lineage>
</organism>
<evidence type="ECO:0000313" key="2">
    <source>
        <dbReference type="EMBL" id="PXA63937.1"/>
    </source>
</evidence>
<keyword evidence="1" id="KW-0051">Antiviral defense</keyword>
<dbReference type="SUPFAM" id="SSF81301">
    <property type="entry name" value="Nucleotidyltransferase"/>
    <property type="match status" value="1"/>
</dbReference>
<dbReference type="GO" id="GO:0051607">
    <property type="term" value="P:defense response to virus"/>
    <property type="evidence" value="ECO:0007669"/>
    <property type="project" value="UniProtKB-KW"/>
</dbReference>
<dbReference type="OrthoDB" id="3328101at2"/>
<dbReference type="Pfam" id="PF18144">
    <property type="entry name" value="SMODS"/>
    <property type="match status" value="1"/>
</dbReference>
<dbReference type="CDD" id="cd05400">
    <property type="entry name" value="NT_2-5OAS_ClassI-CCAase"/>
    <property type="match status" value="1"/>
</dbReference>
<accession>A0A2V3DME1</accession>
<keyword evidence="3" id="KW-1185">Reference proteome</keyword>
<sequence length="320" mass="35554">MSILTKQFQDALSKIEPEKDADHAADAHAEVRDVLHDDADLMEWGLHSVLIGSYRREVSIRRVKDVDVFCELPNLPADHDPQDLLDKFASLLAVEYGDRVAKNDRSVKVDFPDFDMHVDVVPARCADDDWEIPDRDGGWEKTHPVRFSELSTARNQAHNKKYVPVVKLLRQTRRALRGDVKPGGFFVEVAAYHAFEGIPNADSDACPSSTAEYYTVALETMAPILRDHADNFARLMNPAIPDQDLHVRATQQELDAIADAWEQAAVDARVALKSTNDQDAAQTFKRLLGQNSDGDDVFEVPVAVSAGHRSLPSGESPTFG</sequence>
<reference evidence="2 3" key="1">
    <citation type="submission" date="2018-05" db="EMBL/GenBank/DDBJ databases">
        <title>Genetic diversity of glacier-inhabiting Cryobacterium bacteria in China and description of Cryobacterium mengkeensis sp. nov. and Arthrobacter glacialis sp. nov.</title>
        <authorList>
            <person name="Liu Q."/>
            <person name="Xin Y.-H."/>
        </authorList>
    </citation>
    <scope>NUCLEOTIDE SEQUENCE [LARGE SCALE GENOMIC DNA]</scope>
    <source>
        <strain evidence="2 3">GP3</strain>
    </source>
</reference>
<evidence type="ECO:0000313" key="3">
    <source>
        <dbReference type="Proteomes" id="UP000246303"/>
    </source>
</evidence>
<dbReference type="RefSeq" id="WP_110107911.1">
    <property type="nucleotide sequence ID" value="NZ_JACBZZ010000001.1"/>
</dbReference>
<dbReference type="Proteomes" id="UP000246303">
    <property type="component" value="Unassembled WGS sequence"/>
</dbReference>
<gene>
    <name evidence="2" type="ORF">CVS29_17640</name>
</gene>